<protein>
    <submittedName>
        <fullName evidence="2">Uncharacterized protein</fullName>
    </submittedName>
</protein>
<name>A0A0X4EPP0_9ENTR</name>
<organism evidence="2 3">
    <name type="scientific">Enterobacter genomosp. O</name>
    <dbReference type="NCBI Taxonomy" id="2364150"/>
    <lineage>
        <taxon>Bacteria</taxon>
        <taxon>Pseudomonadati</taxon>
        <taxon>Pseudomonadota</taxon>
        <taxon>Gammaproteobacteria</taxon>
        <taxon>Enterobacterales</taxon>
        <taxon>Enterobacteriaceae</taxon>
        <taxon>Enterobacter</taxon>
        <taxon>Enterobacter cloacae complex</taxon>
        <taxon>Enterobacter cloacae complex clade O</taxon>
    </lineage>
</organism>
<reference evidence="3" key="1">
    <citation type="submission" date="2016-01" db="EMBL/GenBank/DDBJ databases">
        <title>WGS of SAMN04407783.</title>
        <authorList>
            <person name="Adams M."/>
            <person name="Sutton G."/>
            <person name="Nelson K."/>
            <person name="Thaden J."/>
            <person name="Fowler V."/>
            <person name="Mccorrison J."/>
            <person name="Sanka R."/>
            <person name="Brinkac L."/>
            <person name="Nierman W."/>
        </authorList>
    </citation>
    <scope>NUCLEOTIDE SEQUENCE [LARGE SCALE GENOMIC DNA]</scope>
    <source>
        <strain evidence="3">GN04363</strain>
    </source>
</reference>
<dbReference type="RefSeq" id="WP_059311264.1">
    <property type="nucleotide sequence ID" value="NZ_LRCR01000016.1"/>
</dbReference>
<dbReference type="OrthoDB" id="6548832at2"/>
<feature type="transmembrane region" description="Helical" evidence="1">
    <location>
        <begin position="12"/>
        <end position="32"/>
    </location>
</feature>
<evidence type="ECO:0000313" key="3">
    <source>
        <dbReference type="Proteomes" id="UP000064715"/>
    </source>
</evidence>
<keyword evidence="1" id="KW-0472">Membrane</keyword>
<dbReference type="EMBL" id="LRCR01000016">
    <property type="protein sequence ID" value="KUQ83683.1"/>
    <property type="molecule type" value="Genomic_DNA"/>
</dbReference>
<comment type="caution">
    <text evidence="2">The sequence shown here is derived from an EMBL/GenBank/DDBJ whole genome shotgun (WGS) entry which is preliminary data.</text>
</comment>
<gene>
    <name evidence="2" type="ORF">AWI28_15785</name>
</gene>
<keyword evidence="3" id="KW-1185">Reference proteome</keyword>
<proteinExistence type="predicted"/>
<keyword evidence="1" id="KW-1133">Transmembrane helix</keyword>
<feature type="transmembrane region" description="Helical" evidence="1">
    <location>
        <begin position="69"/>
        <end position="87"/>
    </location>
</feature>
<accession>A0A0X4EPP0</accession>
<keyword evidence="1" id="KW-0812">Transmembrane</keyword>
<evidence type="ECO:0000256" key="1">
    <source>
        <dbReference type="SAM" id="Phobius"/>
    </source>
</evidence>
<evidence type="ECO:0000313" key="2">
    <source>
        <dbReference type="EMBL" id="KUQ83683.1"/>
    </source>
</evidence>
<dbReference type="Proteomes" id="UP000064715">
    <property type="component" value="Unassembled WGS sequence"/>
</dbReference>
<sequence>MDTLRCYWDTFYTAYGLLFTRIISLILLVWLCHDFLRRIRKNAADAADAAGPIAEADARERYQWRFQLWSLRTIQILCLLSLFWMLIKGLFA</sequence>
<dbReference type="AlphaFoldDB" id="A0A0X4EPP0"/>